<evidence type="ECO:0000256" key="1">
    <source>
        <dbReference type="ARBA" id="ARBA00006484"/>
    </source>
</evidence>
<comment type="similarity">
    <text evidence="1">Belongs to the short-chain dehydrogenases/reductases (SDR) family.</text>
</comment>
<sequence length="247" mass="25555">MMLTDKHAIVYGAAGPIGSAVARAFAAEGATVHLAGRTAERLERVADEIRTAGGTADVAVVDALDEKSVDEHAEGAGRIDISFNLIGHQQFFGTPLVDMQLADFEQPITTMVRTFYLTSRAAARRMIPQGSGVILTFGGYGDPAANLGGFQVGFGAVEALRRGLALELGPHGIRVVTLQTNGIPEAVPADFPEKAAQAIAKHTADSTMLKRAATLSDVGTLAAFAASDLARSITGTALNLTAGAVVN</sequence>
<organism evidence="3 4">
    <name type="scientific">Kribbella rubisoli</name>
    <dbReference type="NCBI Taxonomy" id="3075929"/>
    <lineage>
        <taxon>Bacteria</taxon>
        <taxon>Bacillati</taxon>
        <taxon>Actinomycetota</taxon>
        <taxon>Actinomycetes</taxon>
        <taxon>Propionibacteriales</taxon>
        <taxon>Kribbellaceae</taxon>
        <taxon>Kribbella</taxon>
    </lineage>
</organism>
<name>A0A4Q7WX99_9ACTN</name>
<dbReference type="SUPFAM" id="SSF51735">
    <property type="entry name" value="NAD(P)-binding Rossmann-fold domains"/>
    <property type="match status" value="1"/>
</dbReference>
<dbReference type="PRINTS" id="PR00081">
    <property type="entry name" value="GDHRDH"/>
</dbReference>
<evidence type="ECO:0000313" key="4">
    <source>
        <dbReference type="Proteomes" id="UP000292027"/>
    </source>
</evidence>
<dbReference type="Proteomes" id="UP000292027">
    <property type="component" value="Unassembled WGS sequence"/>
</dbReference>
<dbReference type="Gene3D" id="3.40.50.720">
    <property type="entry name" value="NAD(P)-binding Rossmann-like Domain"/>
    <property type="match status" value="1"/>
</dbReference>
<dbReference type="InterPro" id="IPR051122">
    <property type="entry name" value="SDR_DHRS6-like"/>
</dbReference>
<dbReference type="EMBL" id="SHKR01000013">
    <property type="protein sequence ID" value="RZU14039.1"/>
    <property type="molecule type" value="Genomic_DNA"/>
</dbReference>
<dbReference type="PANTHER" id="PTHR43477:SF1">
    <property type="entry name" value="DIHYDROANTICAPSIN 7-DEHYDROGENASE"/>
    <property type="match status" value="1"/>
</dbReference>
<dbReference type="InterPro" id="IPR036291">
    <property type="entry name" value="NAD(P)-bd_dom_sf"/>
</dbReference>
<protein>
    <submittedName>
        <fullName evidence="3">NAD(P)-dependent dehydrogenase (Short-subunit alcohol dehydrogenase family)</fullName>
    </submittedName>
</protein>
<keyword evidence="2" id="KW-0560">Oxidoreductase</keyword>
<dbReference type="RefSeq" id="WP_130446228.1">
    <property type="nucleotide sequence ID" value="NZ_SHKR01000013.1"/>
</dbReference>
<reference evidence="3 4" key="1">
    <citation type="journal article" date="2015" name="Stand. Genomic Sci.">
        <title>Genomic Encyclopedia of Bacterial and Archaeal Type Strains, Phase III: the genomes of soil and plant-associated and newly described type strains.</title>
        <authorList>
            <person name="Whitman W.B."/>
            <person name="Woyke T."/>
            <person name="Klenk H.P."/>
            <person name="Zhou Y."/>
            <person name="Lilburn T.G."/>
            <person name="Beck B.J."/>
            <person name="De Vos P."/>
            <person name="Vandamme P."/>
            <person name="Eisen J.A."/>
            <person name="Garrity G."/>
            <person name="Hugenholtz P."/>
            <person name="Kyrpides N.C."/>
        </authorList>
    </citation>
    <scope>NUCLEOTIDE SEQUENCE [LARGE SCALE GENOMIC DNA]</scope>
    <source>
        <strain evidence="3 4">VKM Ac-2540</strain>
    </source>
</reference>
<keyword evidence="4" id="KW-1185">Reference proteome</keyword>
<dbReference type="InterPro" id="IPR002347">
    <property type="entry name" value="SDR_fam"/>
</dbReference>
<accession>A0A4Q7WX99</accession>
<dbReference type="AlphaFoldDB" id="A0A4Q7WX99"/>
<dbReference type="Pfam" id="PF13561">
    <property type="entry name" value="adh_short_C2"/>
    <property type="match status" value="1"/>
</dbReference>
<dbReference type="OrthoDB" id="670853at2"/>
<evidence type="ECO:0000313" key="3">
    <source>
        <dbReference type="EMBL" id="RZU14039.1"/>
    </source>
</evidence>
<gene>
    <name evidence="3" type="ORF">EV645_4900</name>
</gene>
<dbReference type="CDD" id="cd05233">
    <property type="entry name" value="SDR_c"/>
    <property type="match status" value="1"/>
</dbReference>
<dbReference type="GO" id="GO:0016491">
    <property type="term" value="F:oxidoreductase activity"/>
    <property type="evidence" value="ECO:0007669"/>
    <property type="project" value="UniProtKB-KW"/>
</dbReference>
<dbReference type="PANTHER" id="PTHR43477">
    <property type="entry name" value="DIHYDROANTICAPSIN 7-DEHYDROGENASE"/>
    <property type="match status" value="1"/>
</dbReference>
<comment type="caution">
    <text evidence="3">The sequence shown here is derived from an EMBL/GenBank/DDBJ whole genome shotgun (WGS) entry which is preliminary data.</text>
</comment>
<proteinExistence type="inferred from homology"/>
<evidence type="ECO:0000256" key="2">
    <source>
        <dbReference type="ARBA" id="ARBA00023002"/>
    </source>
</evidence>